<dbReference type="STRING" id="1458426.SMCB_1732"/>
<evidence type="ECO:0000256" key="1">
    <source>
        <dbReference type="ARBA" id="ARBA00009369"/>
    </source>
</evidence>
<comment type="function">
    <text evidence="5">Involved in formation and maintenance of cell shape.</text>
</comment>
<dbReference type="EMBL" id="AP014569">
    <property type="protein sequence ID" value="BAO83960.1"/>
    <property type="molecule type" value="Genomic_DNA"/>
</dbReference>
<dbReference type="Gene3D" id="2.40.10.350">
    <property type="entry name" value="Rod shape-determining protein MreC, domain 2"/>
    <property type="match status" value="1"/>
</dbReference>
<dbReference type="KEGG" id="cbab:SMCB_1732"/>
<dbReference type="NCBIfam" id="TIGR00219">
    <property type="entry name" value="mreC"/>
    <property type="match status" value="1"/>
</dbReference>
<dbReference type="HOGENOM" id="CLU_042663_2_0_4"/>
<dbReference type="PANTHER" id="PTHR34138:SF1">
    <property type="entry name" value="CELL SHAPE-DETERMINING PROTEIN MREC"/>
    <property type="match status" value="1"/>
</dbReference>
<evidence type="ECO:0000256" key="2">
    <source>
        <dbReference type="ARBA" id="ARBA00013855"/>
    </source>
</evidence>
<evidence type="ECO:0000256" key="6">
    <source>
        <dbReference type="SAM" id="MobiDB-lite"/>
    </source>
</evidence>
<evidence type="ECO:0000256" key="5">
    <source>
        <dbReference type="PIRNR" id="PIRNR038471"/>
    </source>
</evidence>
<dbReference type="OrthoDB" id="9808025at2"/>
<accession>A0A060NRH3</accession>
<dbReference type="GO" id="GO:0008360">
    <property type="term" value="P:regulation of cell shape"/>
    <property type="evidence" value="ECO:0007669"/>
    <property type="project" value="UniProtKB-KW"/>
</dbReference>
<proteinExistence type="inferred from homology"/>
<dbReference type="GO" id="GO:0005886">
    <property type="term" value="C:plasma membrane"/>
    <property type="evidence" value="ECO:0007669"/>
    <property type="project" value="TreeGrafter"/>
</dbReference>
<sequence>MSLGTIDQSPPPFFRQGTPALSKLLVLGALAVLLMVLDARLQWAAPVRQTVAVALSPLQWLALQPLHAARWSGQYLGSLRAAQDEAALARAELMRQAERAAIVEHLAQENRELRDLLGMRARLPATTRGAQILYQLADPYTLAVVIDRGQQDGVQPGSAVMDGFGVLGQVTRVHWATAEVRLLVDPRQAMAVINTRTGQRSLAFGLPADWGADAQIELRFEPIATQAMVGDVLTTSGIDGVYPAGLPVAQIVQVMASGADGFAQVHARPLARIQHALHVLVIDPVGRPVANETPAAAAASAPPTPPDRRAAP</sequence>
<dbReference type="RefSeq" id="WP_045536335.1">
    <property type="nucleotide sequence ID" value="NZ_AP014569.1"/>
</dbReference>
<reference evidence="8 9" key="1">
    <citation type="journal article" date="2014" name="Nat. Commun.">
        <title>Physiological and genomic features of highly alkaliphilic hydrogen-utilizing Betaproteobacteria from a continental serpentinizing site.</title>
        <authorList>
            <person name="Suzuki S."/>
            <person name="Kuenen J.G."/>
            <person name="Schipper K."/>
            <person name="van der Velde S."/>
            <person name="Ishii S."/>
            <person name="Wu A."/>
            <person name="Sorokin D.Y."/>
            <person name="Tenney A."/>
            <person name="Meng X.Y."/>
            <person name="Morrill P.L."/>
            <person name="Kamagata Y."/>
            <person name="Muyzer G."/>
            <person name="Nealson K.H."/>
        </authorList>
    </citation>
    <scope>NUCLEOTIDE SEQUENCE [LARGE SCALE GENOMIC DNA]</scope>
    <source>
        <strain evidence="8 9">B1</strain>
    </source>
</reference>
<evidence type="ECO:0000256" key="3">
    <source>
        <dbReference type="ARBA" id="ARBA00022960"/>
    </source>
</evidence>
<evidence type="ECO:0000313" key="9">
    <source>
        <dbReference type="Proteomes" id="UP000066014"/>
    </source>
</evidence>
<dbReference type="InterPro" id="IPR007221">
    <property type="entry name" value="MreC"/>
</dbReference>
<feature type="region of interest" description="Disordered" evidence="6">
    <location>
        <begin position="292"/>
        <end position="312"/>
    </location>
</feature>
<protein>
    <recommendedName>
        <fullName evidence="2 5">Cell shape-determining protein MreC</fullName>
    </recommendedName>
    <alternativeName>
        <fullName evidence="4 5">Cell shape protein MreC</fullName>
    </alternativeName>
</protein>
<dbReference type="InterPro" id="IPR042175">
    <property type="entry name" value="Cell/Rod_MreC_2"/>
</dbReference>
<keyword evidence="3 5" id="KW-0133">Cell shape</keyword>
<keyword evidence="9" id="KW-1185">Reference proteome</keyword>
<comment type="similarity">
    <text evidence="1 5">Belongs to the MreC family.</text>
</comment>
<dbReference type="Gene3D" id="2.40.10.340">
    <property type="entry name" value="Rod shape-determining protein MreC, domain 1"/>
    <property type="match status" value="1"/>
</dbReference>
<feature type="compositionally biased region" description="Low complexity" evidence="6">
    <location>
        <begin position="292"/>
        <end position="301"/>
    </location>
</feature>
<dbReference type="AlphaFoldDB" id="A0A060NRH3"/>
<name>A0A060NRH3_9BURK</name>
<dbReference type="PANTHER" id="PTHR34138">
    <property type="entry name" value="CELL SHAPE-DETERMINING PROTEIN MREC"/>
    <property type="match status" value="1"/>
</dbReference>
<dbReference type="Pfam" id="PF04085">
    <property type="entry name" value="MreC"/>
    <property type="match status" value="1"/>
</dbReference>
<organism evidence="8 9">
    <name type="scientific">Serpentinimonas maccroryi</name>
    <dbReference type="NCBI Taxonomy" id="1458426"/>
    <lineage>
        <taxon>Bacteria</taxon>
        <taxon>Pseudomonadati</taxon>
        <taxon>Pseudomonadota</taxon>
        <taxon>Betaproteobacteria</taxon>
        <taxon>Burkholderiales</taxon>
        <taxon>Comamonadaceae</taxon>
        <taxon>Serpentinimonas</taxon>
    </lineage>
</organism>
<dbReference type="Proteomes" id="UP000066014">
    <property type="component" value="Chromosome"/>
</dbReference>
<feature type="domain" description="Rod shape-determining protein MreC beta-barrel core" evidence="7">
    <location>
        <begin position="136"/>
        <end position="282"/>
    </location>
</feature>
<evidence type="ECO:0000259" key="7">
    <source>
        <dbReference type="Pfam" id="PF04085"/>
    </source>
</evidence>
<evidence type="ECO:0000256" key="4">
    <source>
        <dbReference type="ARBA" id="ARBA00032089"/>
    </source>
</evidence>
<dbReference type="PIRSF" id="PIRSF038471">
    <property type="entry name" value="MreC"/>
    <property type="match status" value="1"/>
</dbReference>
<gene>
    <name evidence="8" type="ORF">SMCB_1732</name>
</gene>
<dbReference type="InterPro" id="IPR042177">
    <property type="entry name" value="Cell/Rod_1"/>
</dbReference>
<dbReference type="InterPro" id="IPR055342">
    <property type="entry name" value="MreC_beta-barrel_core"/>
</dbReference>
<evidence type="ECO:0000313" key="8">
    <source>
        <dbReference type="EMBL" id="BAO83960.1"/>
    </source>
</evidence>